<reference evidence="3" key="1">
    <citation type="journal article" date="2021" name="bioRxiv">
        <title>Whole Genome Assembly and Annotation of Northern Wild Rice, Zizania palustris L., Supports a Whole Genome Duplication in the Zizania Genus.</title>
        <authorList>
            <person name="Haas M."/>
            <person name="Kono T."/>
            <person name="Macchietto M."/>
            <person name="Millas R."/>
            <person name="McGilp L."/>
            <person name="Shao M."/>
            <person name="Duquette J."/>
            <person name="Hirsch C.N."/>
            <person name="Kimball J."/>
        </authorList>
    </citation>
    <scope>NUCLEOTIDE SEQUENCE</scope>
    <source>
        <tissue evidence="3">Fresh leaf tissue</tissue>
    </source>
</reference>
<reference evidence="3" key="2">
    <citation type="submission" date="2021-02" db="EMBL/GenBank/DDBJ databases">
        <authorList>
            <person name="Kimball J.A."/>
            <person name="Haas M.W."/>
            <person name="Macchietto M."/>
            <person name="Kono T."/>
            <person name="Duquette J."/>
            <person name="Shao M."/>
        </authorList>
    </citation>
    <scope>NUCLEOTIDE SEQUENCE</scope>
    <source>
        <tissue evidence="3">Fresh leaf tissue</tissue>
    </source>
</reference>
<feature type="signal peptide" evidence="1">
    <location>
        <begin position="1"/>
        <end position="23"/>
    </location>
</feature>
<dbReference type="CDD" id="cd04660">
    <property type="entry name" value="nsLTP_like"/>
    <property type="match status" value="1"/>
</dbReference>
<dbReference type="Pfam" id="PF14368">
    <property type="entry name" value="LTP_2"/>
    <property type="match status" value="1"/>
</dbReference>
<gene>
    <name evidence="3" type="ORF">GUJ93_ZPchr0001g29454</name>
</gene>
<feature type="domain" description="Bifunctional inhibitor/plant lipid transfer protein/seed storage helical" evidence="2">
    <location>
        <begin position="16"/>
        <end position="101"/>
    </location>
</feature>
<evidence type="ECO:0000259" key="2">
    <source>
        <dbReference type="Pfam" id="PF14368"/>
    </source>
</evidence>
<organism evidence="3 4">
    <name type="scientific">Zizania palustris</name>
    <name type="common">Northern wild rice</name>
    <dbReference type="NCBI Taxonomy" id="103762"/>
    <lineage>
        <taxon>Eukaryota</taxon>
        <taxon>Viridiplantae</taxon>
        <taxon>Streptophyta</taxon>
        <taxon>Embryophyta</taxon>
        <taxon>Tracheophyta</taxon>
        <taxon>Spermatophyta</taxon>
        <taxon>Magnoliopsida</taxon>
        <taxon>Liliopsida</taxon>
        <taxon>Poales</taxon>
        <taxon>Poaceae</taxon>
        <taxon>BOP clade</taxon>
        <taxon>Oryzoideae</taxon>
        <taxon>Oryzeae</taxon>
        <taxon>Zizaniinae</taxon>
        <taxon>Zizania</taxon>
    </lineage>
</organism>
<feature type="chain" id="PRO_5035165709" description="Bifunctional inhibitor/plant lipid transfer protein/seed storage helical domain-containing protein" evidence="1">
    <location>
        <begin position="24"/>
        <end position="111"/>
    </location>
</feature>
<dbReference type="PANTHER" id="PTHR33286:SF54">
    <property type="entry name" value="BIFUNCTIONAL INHIBITOR_LIPID-TRANSFER PROTEIN_SEED STORAGE 2S ALBUMIN SUPERFAMILY PROTEIN"/>
    <property type="match status" value="1"/>
</dbReference>
<evidence type="ECO:0000313" key="3">
    <source>
        <dbReference type="EMBL" id="KAG8055097.1"/>
    </source>
</evidence>
<sequence>MGKLSGLFLAMALVLAMVAGTRSDACDDSLQSLFAECREYILNPPNPKIAPSDACCGAIQKADVPCLCSKVTPATEKVVCMDKVVYVAGYCKRPLKPGSKCGSYIVPSTSW</sequence>
<dbReference type="PANTHER" id="PTHR33286">
    <property type="entry name" value="BIFUNCTIONAL INHIBITOR/LIPID-TRANSFER PROTEIN/SEED STORAGE 2S ALBUMIN SUPERFAMILY PROTEIN"/>
    <property type="match status" value="1"/>
</dbReference>
<protein>
    <recommendedName>
        <fullName evidence="2">Bifunctional inhibitor/plant lipid transfer protein/seed storage helical domain-containing protein</fullName>
    </recommendedName>
</protein>
<evidence type="ECO:0000313" key="4">
    <source>
        <dbReference type="Proteomes" id="UP000729402"/>
    </source>
</evidence>
<proteinExistence type="predicted"/>
<evidence type="ECO:0000256" key="1">
    <source>
        <dbReference type="SAM" id="SignalP"/>
    </source>
</evidence>
<accession>A0A8J5V2G1</accession>
<dbReference type="OrthoDB" id="678486at2759"/>
<comment type="caution">
    <text evidence="3">The sequence shown here is derived from an EMBL/GenBank/DDBJ whole genome shotgun (WGS) entry which is preliminary data.</text>
</comment>
<keyword evidence="1" id="KW-0732">Signal</keyword>
<dbReference type="InterPro" id="IPR044741">
    <property type="entry name" value="NsLTP-like"/>
</dbReference>
<dbReference type="EMBL" id="JAAALK010000288">
    <property type="protein sequence ID" value="KAG8055097.1"/>
    <property type="molecule type" value="Genomic_DNA"/>
</dbReference>
<dbReference type="InterPro" id="IPR016140">
    <property type="entry name" value="Bifunc_inhib/LTP/seed_store"/>
</dbReference>
<keyword evidence="4" id="KW-1185">Reference proteome</keyword>
<name>A0A8J5V2G1_ZIZPA</name>
<dbReference type="Proteomes" id="UP000729402">
    <property type="component" value="Unassembled WGS sequence"/>
</dbReference>
<dbReference type="AlphaFoldDB" id="A0A8J5V2G1"/>